<comment type="caution">
    <text evidence="1">The sequence shown here is derived from an EMBL/GenBank/DDBJ whole genome shotgun (WGS) entry which is preliminary data.</text>
</comment>
<dbReference type="AlphaFoldDB" id="A0A5M9JD70"/>
<evidence type="ECO:0000313" key="1">
    <source>
        <dbReference type="EMBL" id="KAA8567294.1"/>
    </source>
</evidence>
<proteinExistence type="predicted"/>
<evidence type="ECO:0000313" key="2">
    <source>
        <dbReference type="Proteomes" id="UP000322873"/>
    </source>
</evidence>
<name>A0A5M9JD70_MONFR</name>
<accession>A0A5M9JD70</accession>
<organism evidence="1 2">
    <name type="scientific">Monilinia fructicola</name>
    <name type="common">Brown rot fungus</name>
    <name type="synonym">Ciboria fructicola</name>
    <dbReference type="NCBI Taxonomy" id="38448"/>
    <lineage>
        <taxon>Eukaryota</taxon>
        <taxon>Fungi</taxon>
        <taxon>Dikarya</taxon>
        <taxon>Ascomycota</taxon>
        <taxon>Pezizomycotina</taxon>
        <taxon>Leotiomycetes</taxon>
        <taxon>Helotiales</taxon>
        <taxon>Sclerotiniaceae</taxon>
        <taxon>Monilinia</taxon>
    </lineage>
</organism>
<gene>
    <name evidence="1" type="ORF">EYC84_010327</name>
</gene>
<sequence>MLTDGAAVRFFLLAFLDIGIRRPRAKYLISPNRRPVYLNSSHNRYCILVGLILGPWHAQRFRFDPRFIFVCTCF</sequence>
<dbReference type="EMBL" id="VICG01000011">
    <property type="protein sequence ID" value="KAA8567294.1"/>
    <property type="molecule type" value="Genomic_DNA"/>
</dbReference>
<keyword evidence="2" id="KW-1185">Reference proteome</keyword>
<dbReference type="Proteomes" id="UP000322873">
    <property type="component" value="Unassembled WGS sequence"/>
</dbReference>
<protein>
    <submittedName>
        <fullName evidence="1">Uncharacterized protein</fullName>
    </submittedName>
</protein>
<reference evidence="1 2" key="1">
    <citation type="submission" date="2019-06" db="EMBL/GenBank/DDBJ databases">
        <title>Genome Sequence of the Brown Rot Fungal Pathogen Monilinia fructicola.</title>
        <authorList>
            <person name="De Miccolis Angelini R.M."/>
            <person name="Landi L."/>
            <person name="Abate D."/>
            <person name="Pollastro S."/>
            <person name="Romanazzi G."/>
            <person name="Faretra F."/>
        </authorList>
    </citation>
    <scope>NUCLEOTIDE SEQUENCE [LARGE SCALE GENOMIC DNA]</scope>
    <source>
        <strain evidence="1 2">Mfrc123</strain>
    </source>
</reference>